<dbReference type="Gene3D" id="1.10.510.10">
    <property type="entry name" value="Transferase(Phosphotransferase) domain 1"/>
    <property type="match status" value="1"/>
</dbReference>
<protein>
    <submittedName>
        <fullName evidence="4">Mitogen-activated protein kinase kinase kinase 1</fullName>
    </submittedName>
</protein>
<evidence type="ECO:0000259" key="3">
    <source>
        <dbReference type="PROSITE" id="PS50011"/>
    </source>
</evidence>
<accession>A0A7J6P6R5</accession>
<dbReference type="EMBL" id="JABANP010000071">
    <property type="protein sequence ID" value="KAF4691795.1"/>
    <property type="molecule type" value="Genomic_DNA"/>
</dbReference>
<feature type="domain" description="Protein kinase" evidence="3">
    <location>
        <begin position="363"/>
        <end position="671"/>
    </location>
</feature>
<keyword evidence="4" id="KW-0418">Kinase</keyword>
<evidence type="ECO:0000256" key="1">
    <source>
        <dbReference type="SAM" id="Coils"/>
    </source>
</evidence>
<proteinExistence type="predicted"/>
<feature type="compositionally biased region" description="Polar residues" evidence="2">
    <location>
        <begin position="297"/>
        <end position="320"/>
    </location>
</feature>
<dbReference type="GO" id="GO:0004672">
    <property type="term" value="F:protein kinase activity"/>
    <property type="evidence" value="ECO:0007669"/>
    <property type="project" value="InterPro"/>
</dbReference>
<dbReference type="PROSITE" id="PS50011">
    <property type="entry name" value="PROTEIN_KINASE_DOM"/>
    <property type="match status" value="1"/>
</dbReference>
<keyword evidence="4" id="KW-0808">Transferase</keyword>
<dbReference type="InterPro" id="IPR011009">
    <property type="entry name" value="Kinase-like_dom_sf"/>
</dbReference>
<dbReference type="PANTHER" id="PTHR47026:SF2">
    <property type="entry name" value="FLAGELLAR ASSOCIATED PROTEIN"/>
    <property type="match status" value="1"/>
</dbReference>
<name>A0A7J6P6R5_PEROL</name>
<dbReference type="CDD" id="cd00180">
    <property type="entry name" value="PKc"/>
    <property type="match status" value="1"/>
</dbReference>
<feature type="coiled-coil region" evidence="1">
    <location>
        <begin position="44"/>
        <end position="78"/>
    </location>
</feature>
<evidence type="ECO:0000313" key="5">
    <source>
        <dbReference type="Proteomes" id="UP000541610"/>
    </source>
</evidence>
<sequence>MAAAVLGEEDILNTSVEGLDATALDDYIDVLERHQIECERTSRYSEAEATRQRLLKQLRENEQNRAREELRTQQLAERLSVEEAHMKELQEFNEVWDRNMTEFEQHSMSLQQQLAERQMQEHLAYTDKLNRETQPRTPRWSKQLLNLRRIEETLAKQRQYADAARSKAQADLLEVKETEVWKKRRDKKMKGGGLLDQYAHKQQLEMAGLLKRIQSGREEQKSARRTELERLLQRYHNVKTQLEKQQHLIRLRAEKYPTASSIAAFRSSVMPREGGFHSSLNSSRGKGPASHGRLPSPNITSVDTRPNLTSPLSANSQSVSPARKAALGTSRSKPTSLMAEFGQYCSGAHVYGSQPSGGSPVGYSLTHLLAQGSEGDVYQAASRRDTSQRLCIKIVKLRSAAVRRHARQELAVLFGLMKRQEEGRGADAPSSLGHLVQASDWFLSPSQQELGIVMERCDFCLDDFICVLNATSERLSRDQGLRNSVANSVEGGMNVQQWRVRLHPKEMLRIFTHACRAMDYLHNNMVVHCDVKLDNLVYHSASRSWKLCDFGSSRSIPEGWEGIKSSDRLVGTLWTAAPEVIRYGYISPACDVWSLGCVLWECGYLERPFNSRVLLAYQNKSIDVLEGPMRRPGGPSWIHSKQLLLLLREGMLVQDPELRPDCARLLSTEFLPTKLSKGFLTITADDFSAVWYVDRSIFTNTVVLRLVERLRSMTE</sequence>
<dbReference type="AlphaFoldDB" id="A0A7J6P6R5"/>
<evidence type="ECO:0000313" key="4">
    <source>
        <dbReference type="EMBL" id="KAF4691795.1"/>
    </source>
</evidence>
<dbReference type="SUPFAM" id="SSF56112">
    <property type="entry name" value="Protein kinase-like (PK-like)"/>
    <property type="match status" value="1"/>
</dbReference>
<dbReference type="GO" id="GO:0005524">
    <property type="term" value="F:ATP binding"/>
    <property type="evidence" value="ECO:0007669"/>
    <property type="project" value="InterPro"/>
</dbReference>
<gene>
    <name evidence="4" type="primary">MAP3K1</name>
    <name evidence="4" type="ORF">FOZ60_014810</name>
</gene>
<dbReference type="PANTHER" id="PTHR47026">
    <property type="entry name" value="PIGMENTOSA GTPASE REGULATOR-LIKE PROTEIN, PUTATIVE-RELATED"/>
    <property type="match status" value="1"/>
</dbReference>
<evidence type="ECO:0000256" key="2">
    <source>
        <dbReference type="SAM" id="MobiDB-lite"/>
    </source>
</evidence>
<dbReference type="InterPro" id="IPR008271">
    <property type="entry name" value="Ser/Thr_kinase_AS"/>
</dbReference>
<dbReference type="InterPro" id="IPR000719">
    <property type="entry name" value="Prot_kinase_dom"/>
</dbReference>
<dbReference type="PROSITE" id="PS00108">
    <property type="entry name" value="PROTEIN_KINASE_ST"/>
    <property type="match status" value="1"/>
</dbReference>
<comment type="caution">
    <text evidence="4">The sequence shown here is derived from an EMBL/GenBank/DDBJ whole genome shotgun (WGS) entry which is preliminary data.</text>
</comment>
<feature type="region of interest" description="Disordered" evidence="2">
    <location>
        <begin position="273"/>
        <end position="332"/>
    </location>
</feature>
<keyword evidence="1" id="KW-0175">Coiled coil</keyword>
<organism evidence="4 5">
    <name type="scientific">Perkinsus olseni</name>
    <name type="common">Perkinsus atlanticus</name>
    <dbReference type="NCBI Taxonomy" id="32597"/>
    <lineage>
        <taxon>Eukaryota</taxon>
        <taxon>Sar</taxon>
        <taxon>Alveolata</taxon>
        <taxon>Perkinsozoa</taxon>
        <taxon>Perkinsea</taxon>
        <taxon>Perkinsida</taxon>
        <taxon>Perkinsidae</taxon>
        <taxon>Perkinsus</taxon>
    </lineage>
</organism>
<dbReference type="OrthoDB" id="8062037at2759"/>
<dbReference type="SMART" id="SM00220">
    <property type="entry name" value="S_TKc"/>
    <property type="match status" value="1"/>
</dbReference>
<dbReference type="Pfam" id="PF00069">
    <property type="entry name" value="Pkinase"/>
    <property type="match status" value="1"/>
</dbReference>
<dbReference type="Proteomes" id="UP000541610">
    <property type="component" value="Unassembled WGS sequence"/>
</dbReference>
<reference evidence="4 5" key="1">
    <citation type="submission" date="2020-04" db="EMBL/GenBank/DDBJ databases">
        <title>Perkinsus olseni comparative genomics.</title>
        <authorList>
            <person name="Bogema D.R."/>
        </authorList>
    </citation>
    <scope>NUCLEOTIDE SEQUENCE [LARGE SCALE GENOMIC DNA]</scope>
    <source>
        <strain evidence="4">00978-12</strain>
    </source>
</reference>